<evidence type="ECO:0000256" key="1">
    <source>
        <dbReference type="ARBA" id="ARBA00038376"/>
    </source>
</evidence>
<reference evidence="4" key="1">
    <citation type="journal article" date="2017" name="Genome Biol.">
        <title>Comparative genomics reveals high biological diversity and specific adaptations in the industrially and medically important fungal genus Aspergillus.</title>
        <authorList>
            <person name="de Vries R.P."/>
            <person name="Riley R."/>
            <person name="Wiebenga A."/>
            <person name="Aguilar-Osorio G."/>
            <person name="Amillis S."/>
            <person name="Uchima C.A."/>
            <person name="Anderluh G."/>
            <person name="Asadollahi M."/>
            <person name="Askin M."/>
            <person name="Barry K."/>
            <person name="Battaglia E."/>
            <person name="Bayram O."/>
            <person name="Benocci T."/>
            <person name="Braus-Stromeyer S.A."/>
            <person name="Caldana C."/>
            <person name="Canovas D."/>
            <person name="Cerqueira G.C."/>
            <person name="Chen F."/>
            <person name="Chen W."/>
            <person name="Choi C."/>
            <person name="Clum A."/>
            <person name="Dos Santos R.A."/>
            <person name="Damasio A.R."/>
            <person name="Diallinas G."/>
            <person name="Emri T."/>
            <person name="Fekete E."/>
            <person name="Flipphi M."/>
            <person name="Freyberg S."/>
            <person name="Gallo A."/>
            <person name="Gournas C."/>
            <person name="Habgood R."/>
            <person name="Hainaut M."/>
            <person name="Harispe M.L."/>
            <person name="Henrissat B."/>
            <person name="Hilden K.S."/>
            <person name="Hope R."/>
            <person name="Hossain A."/>
            <person name="Karabika E."/>
            <person name="Karaffa L."/>
            <person name="Karanyi Z."/>
            <person name="Krasevec N."/>
            <person name="Kuo A."/>
            <person name="Kusch H."/>
            <person name="LaButti K."/>
            <person name="Lagendijk E.L."/>
            <person name="Lapidus A."/>
            <person name="Levasseur A."/>
            <person name="Lindquist E."/>
            <person name="Lipzen A."/>
            <person name="Logrieco A.F."/>
            <person name="MacCabe A."/>
            <person name="Maekelae M.R."/>
            <person name="Malavazi I."/>
            <person name="Melin P."/>
            <person name="Meyer V."/>
            <person name="Mielnichuk N."/>
            <person name="Miskei M."/>
            <person name="Molnar A.P."/>
            <person name="Mule G."/>
            <person name="Ngan C.Y."/>
            <person name="Orejas M."/>
            <person name="Orosz E."/>
            <person name="Ouedraogo J.P."/>
            <person name="Overkamp K.M."/>
            <person name="Park H.-S."/>
            <person name="Perrone G."/>
            <person name="Piumi F."/>
            <person name="Punt P.J."/>
            <person name="Ram A.F."/>
            <person name="Ramon A."/>
            <person name="Rauscher S."/>
            <person name="Record E."/>
            <person name="Riano-Pachon D.M."/>
            <person name="Robert V."/>
            <person name="Roehrig J."/>
            <person name="Ruller R."/>
            <person name="Salamov A."/>
            <person name="Salih N.S."/>
            <person name="Samson R.A."/>
            <person name="Sandor E."/>
            <person name="Sanguinetti M."/>
            <person name="Schuetze T."/>
            <person name="Sepcic K."/>
            <person name="Shelest E."/>
            <person name="Sherlock G."/>
            <person name="Sophianopoulou V."/>
            <person name="Squina F.M."/>
            <person name="Sun H."/>
            <person name="Susca A."/>
            <person name="Todd R.B."/>
            <person name="Tsang A."/>
            <person name="Unkles S.E."/>
            <person name="van de Wiele N."/>
            <person name="van Rossen-Uffink D."/>
            <person name="Oliveira J.V."/>
            <person name="Vesth T.C."/>
            <person name="Visser J."/>
            <person name="Yu J.-H."/>
            <person name="Zhou M."/>
            <person name="Andersen M.R."/>
            <person name="Archer D.B."/>
            <person name="Baker S.E."/>
            <person name="Benoit I."/>
            <person name="Brakhage A.A."/>
            <person name="Braus G.H."/>
            <person name="Fischer R."/>
            <person name="Frisvad J.C."/>
            <person name="Goldman G.H."/>
            <person name="Houbraken J."/>
            <person name="Oakley B."/>
            <person name="Pocsi I."/>
            <person name="Scazzocchio C."/>
            <person name="Seiboth B."/>
            <person name="vanKuyk P.A."/>
            <person name="Wortman J."/>
            <person name="Dyer P.S."/>
            <person name="Grigoriev I.V."/>
        </authorList>
    </citation>
    <scope>NUCLEOTIDE SEQUENCE [LARGE SCALE GENOMIC DNA]</scope>
    <source>
        <strain evidence="4">ATCC 16872 / CBS 172.66 / WB 5094</strain>
    </source>
</reference>
<protein>
    <recommendedName>
        <fullName evidence="2">NAD(P)-binding domain-containing protein</fullName>
    </recommendedName>
</protein>
<dbReference type="Pfam" id="PF13460">
    <property type="entry name" value="NAD_binding_10"/>
    <property type="match status" value="1"/>
</dbReference>
<keyword evidence="4" id="KW-1185">Reference proteome</keyword>
<gene>
    <name evidence="3" type="ORF">ASPACDRAFT_119195</name>
</gene>
<feature type="domain" description="NAD(P)-binding" evidence="2">
    <location>
        <begin position="14"/>
        <end position="242"/>
    </location>
</feature>
<dbReference type="EMBL" id="KV878977">
    <property type="protein sequence ID" value="OJJ99627.1"/>
    <property type="molecule type" value="Genomic_DNA"/>
</dbReference>
<sequence>MTSPNFLPTIAFFGSTGGCTLHCLVLALQAGYKCNAIVRTPEKLTTLLAPYNLPAPALKNLHIIPGSATDAAAVRTTLLAPDQTPGTFAPKTVDLIISGIGSKPNFSNLLHPTLENPTVCQDGMRTLLATLHALQEQEQAHGKPKLAVISTTGVDSKRDVPVMMLPLYNWMLKVPHADKKEMEAMIRADAALGDARALGSYLVVRPSFLVEGKDKKIRVGTEEEPAVGYGISRTEVGRWIFENAVLGFDGPVQVKEKVKGMGIGWAGGYWGRLVSITW</sequence>
<evidence type="ECO:0000259" key="2">
    <source>
        <dbReference type="Pfam" id="PF13460"/>
    </source>
</evidence>
<dbReference type="SUPFAM" id="SSF51735">
    <property type="entry name" value="NAD(P)-binding Rossmann-fold domains"/>
    <property type="match status" value="1"/>
</dbReference>
<dbReference type="GeneID" id="30970044"/>
<dbReference type="InterPro" id="IPR016040">
    <property type="entry name" value="NAD(P)-bd_dom"/>
</dbReference>
<dbReference type="GO" id="GO:0004074">
    <property type="term" value="F:biliverdin reductase [NAD(P)H] activity"/>
    <property type="evidence" value="ECO:0007669"/>
    <property type="project" value="TreeGrafter"/>
</dbReference>
<evidence type="ECO:0000313" key="4">
    <source>
        <dbReference type="Proteomes" id="UP000184546"/>
    </source>
</evidence>
<dbReference type="InterPro" id="IPR036291">
    <property type="entry name" value="NAD(P)-bd_dom_sf"/>
</dbReference>
<name>A0A1L9WUQ1_ASPA1</name>
<accession>A0A1L9WUQ1</accession>
<dbReference type="OMA" id="HADKLQM"/>
<dbReference type="PANTHER" id="PTHR43355">
    <property type="entry name" value="FLAVIN REDUCTASE (NADPH)"/>
    <property type="match status" value="1"/>
</dbReference>
<dbReference type="AlphaFoldDB" id="A0A1L9WUQ1"/>
<comment type="similarity">
    <text evidence="1">Belongs to the avfA family.</text>
</comment>
<evidence type="ECO:0000313" key="3">
    <source>
        <dbReference type="EMBL" id="OJJ99627.1"/>
    </source>
</evidence>
<organism evidence="3 4">
    <name type="scientific">Aspergillus aculeatus (strain ATCC 16872 / CBS 172.66 / WB 5094)</name>
    <dbReference type="NCBI Taxonomy" id="690307"/>
    <lineage>
        <taxon>Eukaryota</taxon>
        <taxon>Fungi</taxon>
        <taxon>Dikarya</taxon>
        <taxon>Ascomycota</taxon>
        <taxon>Pezizomycotina</taxon>
        <taxon>Eurotiomycetes</taxon>
        <taxon>Eurotiomycetidae</taxon>
        <taxon>Eurotiales</taxon>
        <taxon>Aspergillaceae</taxon>
        <taxon>Aspergillus</taxon>
        <taxon>Aspergillus subgen. Circumdati</taxon>
    </lineage>
</organism>
<dbReference type="GO" id="GO:0042602">
    <property type="term" value="F:riboflavin reductase (NADPH) activity"/>
    <property type="evidence" value="ECO:0007669"/>
    <property type="project" value="TreeGrafter"/>
</dbReference>
<proteinExistence type="inferred from homology"/>
<dbReference type="VEuPathDB" id="FungiDB:ASPACDRAFT_119195"/>
<dbReference type="Gene3D" id="3.40.50.720">
    <property type="entry name" value="NAD(P)-binding Rossmann-like Domain"/>
    <property type="match status" value="1"/>
</dbReference>
<dbReference type="Proteomes" id="UP000184546">
    <property type="component" value="Unassembled WGS sequence"/>
</dbReference>
<dbReference type="OrthoDB" id="63935at2759"/>
<dbReference type="RefSeq" id="XP_020055967.1">
    <property type="nucleotide sequence ID" value="XM_020196230.1"/>
</dbReference>
<dbReference type="STRING" id="690307.A0A1L9WUQ1"/>
<dbReference type="InterPro" id="IPR051606">
    <property type="entry name" value="Polyketide_Oxido-like"/>
</dbReference>
<dbReference type="PANTHER" id="PTHR43355:SF2">
    <property type="entry name" value="FLAVIN REDUCTASE (NADPH)"/>
    <property type="match status" value="1"/>
</dbReference>